<sequence>MKNSVLATTAFLLITAQSSGFSQTLPALGTQAGDAKSQNAQGLSIQQAIQNALTQNPMMQQSQAMIDEAKGAIQEASGNRLPQLDLSFGGMASNNALNVFGMKLNQGQATFNDFGVQQFFQEAGPTFSNLPGASSNPPDSLNHPGWHHNFQTSLKLSVPIYNGGKISGMKSRAEALLRAAQSGDRAAKQQLILQVVTAYAGIDAAHAFVKVTQQAVEAAKSYRDLSNKMYLQGVVSKSDLLKSEVNLGDIQLRHQQALDQLADAKDGLRIVMGVPRNQHFEINELIRIDKLSGTLEEARNLALRNNPQILAIDQQIDAARSGVSSARSVYKPHVNLMAQQDWNSENLGIKNDSYTVGAVLNWKILDFGARSGQVDRAVAGLNATQSKQQMAINTLMSQVGKTWRAAQLAEYRLDLKKLAISQSEEATRLEKLRYAQGISTMTNLLQTQAELDKSRAEYVQAQYELILQRATLLMTTGQLEPDAISATQLATQSSDINTLPASARSVDLSVSKVSQ</sequence>
<evidence type="ECO:0000256" key="3">
    <source>
        <dbReference type="ARBA" id="ARBA00022448"/>
    </source>
</evidence>
<evidence type="ECO:0000256" key="7">
    <source>
        <dbReference type="ARBA" id="ARBA00023237"/>
    </source>
</evidence>
<dbReference type="HOGENOM" id="CLU_012817_10_3_6"/>
<name>D0KZX5_HALNC</name>
<evidence type="ECO:0000313" key="9">
    <source>
        <dbReference type="Proteomes" id="UP000009102"/>
    </source>
</evidence>
<dbReference type="InterPro" id="IPR003423">
    <property type="entry name" value="OMP_efflux"/>
</dbReference>
<dbReference type="GO" id="GO:0015288">
    <property type="term" value="F:porin activity"/>
    <property type="evidence" value="ECO:0007669"/>
    <property type="project" value="TreeGrafter"/>
</dbReference>
<comment type="subcellular location">
    <subcellularLocation>
        <location evidence="1">Cell outer membrane</location>
    </subcellularLocation>
</comment>
<evidence type="ECO:0000256" key="5">
    <source>
        <dbReference type="ARBA" id="ARBA00022692"/>
    </source>
</evidence>
<evidence type="ECO:0000256" key="2">
    <source>
        <dbReference type="ARBA" id="ARBA00007613"/>
    </source>
</evidence>
<keyword evidence="5" id="KW-0812">Transmembrane</keyword>
<proteinExistence type="inferred from homology"/>
<keyword evidence="9" id="KW-1185">Reference proteome</keyword>
<keyword evidence="6" id="KW-0472">Membrane</keyword>
<gene>
    <name evidence="8" type="ordered locus">Hneap_1162</name>
</gene>
<dbReference type="Gene3D" id="1.20.1600.10">
    <property type="entry name" value="Outer membrane efflux proteins (OEP)"/>
    <property type="match status" value="1"/>
</dbReference>
<dbReference type="GO" id="GO:0015562">
    <property type="term" value="F:efflux transmembrane transporter activity"/>
    <property type="evidence" value="ECO:0007669"/>
    <property type="project" value="InterPro"/>
</dbReference>
<reference evidence="8 9" key="1">
    <citation type="submission" date="2009-10" db="EMBL/GenBank/DDBJ databases">
        <title>Complete sequence of Halothiobacillus neapolitanus c2.</title>
        <authorList>
            <consortium name="US DOE Joint Genome Institute"/>
            <person name="Lucas S."/>
            <person name="Copeland A."/>
            <person name="Lapidus A."/>
            <person name="Glavina del Rio T."/>
            <person name="Tice H."/>
            <person name="Bruce D."/>
            <person name="Goodwin L."/>
            <person name="Pitluck S."/>
            <person name="Davenport K."/>
            <person name="Brettin T."/>
            <person name="Detter J.C."/>
            <person name="Han C."/>
            <person name="Tapia R."/>
            <person name="Larimer F."/>
            <person name="Land M."/>
            <person name="Hauser L."/>
            <person name="Kyrpides N."/>
            <person name="Mikhailova N."/>
            <person name="Kerfeld C."/>
            <person name="Cannon G."/>
            <person name="Heinhort S."/>
        </authorList>
    </citation>
    <scope>NUCLEOTIDE SEQUENCE [LARGE SCALE GENOMIC DNA]</scope>
    <source>
        <strain evidence="9">ATCC 23641 / c2</strain>
    </source>
</reference>
<evidence type="ECO:0000256" key="1">
    <source>
        <dbReference type="ARBA" id="ARBA00004442"/>
    </source>
</evidence>
<dbReference type="SUPFAM" id="SSF56954">
    <property type="entry name" value="Outer membrane efflux proteins (OEP)"/>
    <property type="match status" value="1"/>
</dbReference>
<evidence type="ECO:0000256" key="6">
    <source>
        <dbReference type="ARBA" id="ARBA00023136"/>
    </source>
</evidence>
<dbReference type="AlphaFoldDB" id="D0KZX5"/>
<keyword evidence="3" id="KW-0813">Transport</keyword>
<protein>
    <submittedName>
        <fullName evidence="8">Outer membrane efflux protein</fullName>
    </submittedName>
</protein>
<dbReference type="KEGG" id="hna:Hneap_1162"/>
<evidence type="ECO:0000313" key="8">
    <source>
        <dbReference type="EMBL" id="ACX95998.1"/>
    </source>
</evidence>
<dbReference type="OrthoDB" id="13803at2"/>
<accession>D0KZX5</accession>
<keyword evidence="4" id="KW-1134">Transmembrane beta strand</keyword>
<dbReference type="EMBL" id="CP001801">
    <property type="protein sequence ID" value="ACX95998.1"/>
    <property type="molecule type" value="Genomic_DNA"/>
</dbReference>
<organism evidence="8 9">
    <name type="scientific">Halothiobacillus neapolitanus (strain ATCC 23641 / DSM 15147 / CIP 104769 / NCIMB 8539 / c2)</name>
    <name type="common">Thiobacillus neapolitanus</name>
    <dbReference type="NCBI Taxonomy" id="555778"/>
    <lineage>
        <taxon>Bacteria</taxon>
        <taxon>Pseudomonadati</taxon>
        <taxon>Pseudomonadota</taxon>
        <taxon>Gammaproteobacteria</taxon>
        <taxon>Chromatiales</taxon>
        <taxon>Halothiobacillaceae</taxon>
        <taxon>Halothiobacillus</taxon>
    </lineage>
</organism>
<dbReference type="Pfam" id="PF02321">
    <property type="entry name" value="OEP"/>
    <property type="match status" value="2"/>
</dbReference>
<dbReference type="eggNOG" id="COG1538">
    <property type="taxonomic scope" value="Bacteria"/>
</dbReference>
<evidence type="ECO:0000256" key="4">
    <source>
        <dbReference type="ARBA" id="ARBA00022452"/>
    </source>
</evidence>
<dbReference type="GO" id="GO:0009279">
    <property type="term" value="C:cell outer membrane"/>
    <property type="evidence" value="ECO:0007669"/>
    <property type="project" value="UniProtKB-SubCell"/>
</dbReference>
<dbReference type="PANTHER" id="PTHR30026">
    <property type="entry name" value="OUTER MEMBRANE PROTEIN TOLC"/>
    <property type="match status" value="1"/>
</dbReference>
<comment type="similarity">
    <text evidence="2">Belongs to the outer membrane factor (OMF) (TC 1.B.17) family.</text>
</comment>
<dbReference type="RefSeq" id="WP_012824034.1">
    <property type="nucleotide sequence ID" value="NC_013422.1"/>
</dbReference>
<dbReference type="STRING" id="555778.Hneap_1162"/>
<dbReference type="GO" id="GO:1990281">
    <property type="term" value="C:efflux pump complex"/>
    <property type="evidence" value="ECO:0007669"/>
    <property type="project" value="TreeGrafter"/>
</dbReference>
<dbReference type="PANTHER" id="PTHR30026:SF21">
    <property type="entry name" value="SLR1270 PROTEIN"/>
    <property type="match status" value="1"/>
</dbReference>
<dbReference type="InterPro" id="IPR051906">
    <property type="entry name" value="TolC-like"/>
</dbReference>
<dbReference type="Proteomes" id="UP000009102">
    <property type="component" value="Chromosome"/>
</dbReference>
<keyword evidence="7" id="KW-0998">Cell outer membrane</keyword>